<accession>A0ABQ7YNX5</accession>
<keyword evidence="6" id="KW-1185">Reference proteome</keyword>
<reference evidence="5 6" key="1">
    <citation type="submission" date="2021-05" db="EMBL/GenBank/DDBJ databases">
        <title>Genome Assembly of Synthetic Allotetraploid Brassica napus Reveals Homoeologous Exchanges between Subgenomes.</title>
        <authorList>
            <person name="Davis J.T."/>
        </authorList>
    </citation>
    <scope>NUCLEOTIDE SEQUENCE [LARGE SCALE GENOMIC DNA]</scope>
    <source>
        <strain evidence="6">cv. Da-Ae</strain>
        <tissue evidence="5">Seedling</tissue>
    </source>
</reference>
<dbReference type="Proteomes" id="UP000824890">
    <property type="component" value="Unassembled WGS sequence"/>
</dbReference>
<dbReference type="PROSITE" id="PS50067">
    <property type="entry name" value="KINESIN_MOTOR_2"/>
    <property type="match status" value="1"/>
</dbReference>
<dbReference type="Gene3D" id="1.20.58.1980">
    <property type="match status" value="1"/>
</dbReference>
<feature type="domain" description="Kinesin motor" evidence="4">
    <location>
        <begin position="1"/>
        <end position="92"/>
    </location>
</feature>
<protein>
    <recommendedName>
        <fullName evidence="4">Kinesin motor domain-containing protein</fullName>
    </recommendedName>
</protein>
<dbReference type="InterPro" id="IPR027640">
    <property type="entry name" value="Kinesin-like_fam"/>
</dbReference>
<dbReference type="PANTHER" id="PTHR47968">
    <property type="entry name" value="CENTROMERE PROTEIN E"/>
    <property type="match status" value="1"/>
</dbReference>
<proteinExistence type="inferred from homology"/>
<evidence type="ECO:0000313" key="5">
    <source>
        <dbReference type="EMBL" id="KAH0868800.1"/>
    </source>
</evidence>
<evidence type="ECO:0000256" key="3">
    <source>
        <dbReference type="PROSITE-ProRule" id="PRU00283"/>
    </source>
</evidence>
<comment type="caution">
    <text evidence="5">The sequence shown here is derived from an EMBL/GenBank/DDBJ whole genome shotgun (WGS) entry which is preliminary data.</text>
</comment>
<keyword evidence="1" id="KW-0175">Coiled coil</keyword>
<comment type="caution">
    <text evidence="3">Lacks conserved residue(s) required for the propagation of feature annotation.</text>
</comment>
<sequence length="280" mass="32336">MNVHSSRCCRSLTFFRMKVDRRFKIKGVGNACDAVCVSVLYGQVPYRDSKLTRILQPALGGNANTAIICNITLAPVRINHHSPIFDSRALRLSLIVPMSEVGSNHFRLILSIFVTYFLIKFGKEEGYKVYWSPFMGLHIRDRIQREYEDLFYMKLRESPTKYKLSALKEKLGENDLSGEATCKHLDCRVARNVHQDESSVHLRDPQAILLIKQLQGKCIYSFLYLQLERLIGTSNKDIMDLRDPHYHRTHGSYTLHETEQDSQPQNNVILSLLKLHKRGQ</sequence>
<organism evidence="5 6">
    <name type="scientific">Brassica napus</name>
    <name type="common">Rape</name>
    <dbReference type="NCBI Taxonomy" id="3708"/>
    <lineage>
        <taxon>Eukaryota</taxon>
        <taxon>Viridiplantae</taxon>
        <taxon>Streptophyta</taxon>
        <taxon>Embryophyta</taxon>
        <taxon>Tracheophyta</taxon>
        <taxon>Spermatophyta</taxon>
        <taxon>Magnoliopsida</taxon>
        <taxon>eudicotyledons</taxon>
        <taxon>Gunneridae</taxon>
        <taxon>Pentapetalae</taxon>
        <taxon>rosids</taxon>
        <taxon>malvids</taxon>
        <taxon>Brassicales</taxon>
        <taxon>Brassicaceae</taxon>
        <taxon>Brassiceae</taxon>
        <taxon>Brassica</taxon>
    </lineage>
</organism>
<gene>
    <name evidence="5" type="ORF">HID58_075822</name>
</gene>
<evidence type="ECO:0000256" key="1">
    <source>
        <dbReference type="ARBA" id="ARBA00023054"/>
    </source>
</evidence>
<dbReference type="Pfam" id="PF00225">
    <property type="entry name" value="Kinesin"/>
    <property type="match status" value="1"/>
</dbReference>
<comment type="similarity">
    <text evidence="3">Belongs to the TRAFAC class myosin-kinesin ATPase superfamily. Kinesin family.</text>
</comment>
<dbReference type="EMBL" id="JAGKQM010000017">
    <property type="protein sequence ID" value="KAH0868800.1"/>
    <property type="molecule type" value="Genomic_DNA"/>
</dbReference>
<dbReference type="SUPFAM" id="SSF52540">
    <property type="entry name" value="P-loop containing nucleoside triphosphate hydrolases"/>
    <property type="match status" value="1"/>
</dbReference>
<keyword evidence="2" id="KW-0505">Motor protein</keyword>
<evidence type="ECO:0000313" key="6">
    <source>
        <dbReference type="Proteomes" id="UP000824890"/>
    </source>
</evidence>
<dbReference type="InterPro" id="IPR001752">
    <property type="entry name" value="Kinesin_motor_dom"/>
</dbReference>
<evidence type="ECO:0000259" key="4">
    <source>
        <dbReference type="PROSITE" id="PS50067"/>
    </source>
</evidence>
<dbReference type="InterPro" id="IPR027417">
    <property type="entry name" value="P-loop_NTPase"/>
</dbReference>
<name>A0ABQ7YNX5_BRANA</name>
<dbReference type="PANTHER" id="PTHR47968:SF75">
    <property type="entry name" value="CENTROMERE-ASSOCIATED PROTEIN E"/>
    <property type="match status" value="1"/>
</dbReference>
<evidence type="ECO:0000256" key="2">
    <source>
        <dbReference type="ARBA" id="ARBA00023175"/>
    </source>
</evidence>